<dbReference type="InterPro" id="IPR002139">
    <property type="entry name" value="Ribo/fructo_kinase"/>
</dbReference>
<feature type="binding site" evidence="12">
    <location>
        <position position="295"/>
    </location>
    <ligand>
        <name>K(+)</name>
        <dbReference type="ChEBI" id="CHEBI:29103"/>
    </ligand>
</feature>
<dbReference type="OrthoDB" id="415590at2759"/>
<dbReference type="GeneID" id="7048519"/>
<evidence type="ECO:0000256" key="12">
    <source>
        <dbReference type="HAMAP-Rule" id="MF_03215"/>
    </source>
</evidence>
<name>B6K3I9_SCHJY</name>
<comment type="catalytic activity">
    <reaction evidence="12">
        <text>D-ribose + ATP = D-ribose 5-phosphate + ADP + H(+)</text>
        <dbReference type="Rhea" id="RHEA:13697"/>
        <dbReference type="ChEBI" id="CHEBI:15378"/>
        <dbReference type="ChEBI" id="CHEBI:30616"/>
        <dbReference type="ChEBI" id="CHEBI:47013"/>
        <dbReference type="ChEBI" id="CHEBI:78346"/>
        <dbReference type="ChEBI" id="CHEBI:456216"/>
        <dbReference type="EC" id="2.7.1.15"/>
    </reaction>
</comment>
<dbReference type="CDD" id="cd01174">
    <property type="entry name" value="ribokinase"/>
    <property type="match status" value="1"/>
</dbReference>
<comment type="activity regulation">
    <text evidence="12">Activated by a monovalent cation that binds near, but not in, the active site. The most likely occupant of the site in vivo is potassium. Ion binding induces a conformational change that may alter substrate affinity.</text>
</comment>
<dbReference type="SUPFAM" id="SSF53613">
    <property type="entry name" value="Ribokinase-like"/>
    <property type="match status" value="1"/>
</dbReference>
<dbReference type="PANTHER" id="PTHR10584">
    <property type="entry name" value="SUGAR KINASE"/>
    <property type="match status" value="1"/>
</dbReference>
<dbReference type="InterPro" id="IPR029056">
    <property type="entry name" value="Ribokinase-like"/>
</dbReference>
<dbReference type="NCBIfam" id="TIGR02152">
    <property type="entry name" value="D_ribokin_bact"/>
    <property type="match status" value="1"/>
</dbReference>
<evidence type="ECO:0000256" key="7">
    <source>
        <dbReference type="ARBA" id="ARBA00022777"/>
    </source>
</evidence>
<dbReference type="GO" id="GO:0004747">
    <property type="term" value="F:ribokinase activity"/>
    <property type="evidence" value="ECO:0000318"/>
    <property type="project" value="GO_Central"/>
</dbReference>
<evidence type="ECO:0000259" key="13">
    <source>
        <dbReference type="Pfam" id="PF00294"/>
    </source>
</evidence>
<feature type="binding site" evidence="12">
    <location>
        <position position="146"/>
    </location>
    <ligand>
        <name>substrate</name>
    </ligand>
</feature>
<dbReference type="EMBL" id="KE651167">
    <property type="protein sequence ID" value="EEB08046.1"/>
    <property type="molecule type" value="Genomic_DNA"/>
</dbReference>
<feature type="binding site" evidence="12">
    <location>
        <begin position="41"/>
        <end position="45"/>
    </location>
    <ligand>
        <name>substrate</name>
    </ligand>
</feature>
<keyword evidence="8 12" id="KW-0067">ATP-binding</keyword>
<feature type="binding site" evidence="12">
    <location>
        <position position="190"/>
    </location>
    <ligand>
        <name>ATP</name>
        <dbReference type="ChEBI" id="CHEBI:30616"/>
    </ligand>
</feature>
<evidence type="ECO:0000256" key="5">
    <source>
        <dbReference type="ARBA" id="ARBA00022723"/>
    </source>
</evidence>
<gene>
    <name evidence="15" type="primary">rbk1</name>
    <name evidence="14" type="ORF">SJAG_03174</name>
</gene>
<comment type="function">
    <text evidence="12">Catalyzes the phosphorylation of ribose at O-5 in a reaction requiring ATP and magnesium. The resulting D-ribose-5-phosphate can then be used either for sythesis of nucleotides, histidine, and tryptophan, or as a component of the pentose phosphate pathway.</text>
</comment>
<dbReference type="GO" id="GO:0019303">
    <property type="term" value="P:D-ribose catabolic process"/>
    <property type="evidence" value="ECO:0007669"/>
    <property type="project" value="UniProtKB-UniRule"/>
</dbReference>
<evidence type="ECO:0000313" key="15">
    <source>
        <dbReference type="JaponicusDB" id="SJAG_03174"/>
    </source>
</evidence>
<evidence type="ECO:0000313" key="16">
    <source>
        <dbReference type="Proteomes" id="UP000001744"/>
    </source>
</evidence>
<feature type="binding site" evidence="12">
    <location>
        <begin position="11"/>
        <end position="13"/>
    </location>
    <ligand>
        <name>substrate</name>
    </ligand>
</feature>
<dbReference type="InterPro" id="IPR002173">
    <property type="entry name" value="Carboh/pur_kinase_PfkB_CS"/>
</dbReference>
<feature type="binding site" evidence="12">
    <location>
        <begin position="229"/>
        <end position="234"/>
    </location>
    <ligand>
        <name>ATP</name>
        <dbReference type="ChEBI" id="CHEBI:30616"/>
    </ligand>
</feature>
<dbReference type="JaponicusDB" id="SJAG_03174">
    <property type="gene designation" value="rbk1"/>
</dbReference>
<dbReference type="HAMAP" id="MF_01987">
    <property type="entry name" value="Ribokinase"/>
    <property type="match status" value="1"/>
</dbReference>
<evidence type="ECO:0000256" key="10">
    <source>
        <dbReference type="ARBA" id="ARBA00022958"/>
    </source>
</evidence>
<dbReference type="Proteomes" id="UP000001744">
    <property type="component" value="Unassembled WGS sequence"/>
</dbReference>
<dbReference type="InterPro" id="IPR011611">
    <property type="entry name" value="PfkB_dom"/>
</dbReference>
<evidence type="ECO:0000256" key="1">
    <source>
        <dbReference type="ARBA" id="ARBA00005380"/>
    </source>
</evidence>
<evidence type="ECO:0000256" key="6">
    <source>
        <dbReference type="ARBA" id="ARBA00022741"/>
    </source>
</evidence>
<dbReference type="GO" id="GO:0005524">
    <property type="term" value="F:ATP binding"/>
    <property type="evidence" value="ECO:0007669"/>
    <property type="project" value="UniProtKB-UniRule"/>
</dbReference>
<comment type="caution">
    <text evidence="12">Lacks conserved residue(s) required for the propagation of feature annotation.</text>
</comment>
<dbReference type="AlphaFoldDB" id="B6K3I9"/>
<sequence>MNRILVIGSLNADLVMRTKACPKAGETVHSLDNGFSQGLGGKGANQAVAAARMTPDDNTKVMMAGCVGEDAFGRTLLEGLHTDKIDTSHVQSVKGISTGVAMIIVEQTGENRILLSAGANGLVDETYVDKLESVIAESDMIILQLEIPIASVAKALEIANKHNTPVLLNPAPAFFLSDDMLSKCDYLVPNEHEAAIVLNETNVDITVDNAEKYALRLLEKGVRKAVIITLGSHGSYFVSRSGAKGFLPAAKVKAVDTTGAGDTFIGAFANQIVSGIDLKAALEFATKCSAITVQRAGAQSSIPTYSEVVSMN</sequence>
<dbReference type="PROSITE" id="PS00584">
    <property type="entry name" value="PFKB_KINASES_2"/>
    <property type="match status" value="1"/>
</dbReference>
<feature type="binding site" evidence="12">
    <location>
        <position position="258"/>
    </location>
    <ligand>
        <name>K(+)</name>
        <dbReference type="ChEBI" id="CHEBI:29103"/>
    </ligand>
</feature>
<dbReference type="VEuPathDB" id="FungiDB:SJAG_03174"/>
<comment type="subcellular location">
    <subcellularLocation>
        <location evidence="12">Cytoplasm</location>
    </subcellularLocation>
    <subcellularLocation>
        <location evidence="12">Nucleus</location>
    </subcellularLocation>
</comment>
<dbReference type="GO" id="GO:0005829">
    <property type="term" value="C:cytosol"/>
    <property type="evidence" value="ECO:0000318"/>
    <property type="project" value="GO_Central"/>
</dbReference>
<dbReference type="UniPathway" id="UPA00916">
    <property type="reaction ID" value="UER00889"/>
</dbReference>
<keyword evidence="10 12" id="KW-0630">Potassium</keyword>
<keyword evidence="12" id="KW-0539">Nucleus</keyword>
<keyword evidence="16" id="KW-1185">Reference proteome</keyword>
<keyword evidence="5 12" id="KW-0479">Metal-binding</keyword>
<keyword evidence="9 12" id="KW-0460">Magnesium</keyword>
<evidence type="ECO:0000313" key="14">
    <source>
        <dbReference type="EMBL" id="EEB08046.1"/>
    </source>
</evidence>
<dbReference type="STRING" id="402676.B6K3I9"/>
<feature type="active site" description="Proton acceptor" evidence="12">
    <location>
        <position position="262"/>
    </location>
</feature>
<feature type="binding site" evidence="12">
    <location>
        <position position="262"/>
    </location>
    <ligand>
        <name>substrate</name>
    </ligand>
</feature>
<evidence type="ECO:0000256" key="2">
    <source>
        <dbReference type="ARBA" id="ARBA00012035"/>
    </source>
</evidence>
<evidence type="ECO:0000256" key="11">
    <source>
        <dbReference type="ARBA" id="ARBA00023277"/>
    </source>
</evidence>
<comment type="subunit">
    <text evidence="12">Homodimer.</text>
</comment>
<feature type="binding site" evidence="12">
    <location>
        <position position="297"/>
    </location>
    <ligand>
        <name>K(+)</name>
        <dbReference type="ChEBI" id="CHEBI:29103"/>
    </ligand>
</feature>
<dbReference type="GO" id="GO:0005634">
    <property type="term" value="C:nucleus"/>
    <property type="evidence" value="ECO:0007669"/>
    <property type="project" value="UniProtKB-SubCell"/>
</dbReference>
<organism evidence="14 16">
    <name type="scientific">Schizosaccharomyces japonicus (strain yFS275 / FY16936)</name>
    <name type="common">Fission yeast</name>
    <dbReference type="NCBI Taxonomy" id="402676"/>
    <lineage>
        <taxon>Eukaryota</taxon>
        <taxon>Fungi</taxon>
        <taxon>Dikarya</taxon>
        <taxon>Ascomycota</taxon>
        <taxon>Taphrinomycotina</taxon>
        <taxon>Schizosaccharomycetes</taxon>
        <taxon>Schizosaccharomycetales</taxon>
        <taxon>Schizosaccharomycetaceae</taxon>
        <taxon>Schizosaccharomyces</taxon>
    </lineage>
</organism>
<evidence type="ECO:0000256" key="8">
    <source>
        <dbReference type="ARBA" id="ARBA00022840"/>
    </source>
</evidence>
<feature type="binding site" evidence="12">
    <location>
        <position position="292"/>
    </location>
    <ligand>
        <name>K(+)</name>
        <dbReference type="ChEBI" id="CHEBI:29103"/>
    </ligand>
</feature>
<feature type="binding site" evidence="12">
    <location>
        <begin position="261"/>
        <end position="262"/>
    </location>
    <ligand>
        <name>ATP</name>
        <dbReference type="ChEBI" id="CHEBI:30616"/>
    </ligand>
</feature>
<protein>
    <recommendedName>
        <fullName evidence="3 12">Ribokinase</fullName>
        <shortName evidence="12">RK</shortName>
        <ecNumber evidence="2 12">2.7.1.15</ecNumber>
    </recommendedName>
</protein>
<evidence type="ECO:0000256" key="3">
    <source>
        <dbReference type="ARBA" id="ARBA00016943"/>
    </source>
</evidence>
<comment type="pathway">
    <text evidence="12">Carbohydrate metabolism; D-ribose degradation; D-ribose 5-phosphate from beta-D-ribopyranose: step 2/2.</text>
</comment>
<dbReference type="PRINTS" id="PR00990">
    <property type="entry name" value="RIBOKINASE"/>
</dbReference>
<dbReference type="HOGENOM" id="CLU_027634_2_0_1"/>
<dbReference type="eggNOG" id="KOG2855">
    <property type="taxonomic scope" value="Eukaryota"/>
</dbReference>
<comment type="cofactor">
    <cofactor evidence="12">
        <name>Mg(2+)</name>
        <dbReference type="ChEBI" id="CHEBI:18420"/>
    </cofactor>
    <text evidence="12">Requires a divalent cation, most likely magnesium in vivo, as an electrophilic catalyst to aid phosphoryl group transfer. It is the chelate of the metal and the nucleotide that is the actual substrate.</text>
</comment>
<dbReference type="Gene3D" id="3.40.1190.20">
    <property type="match status" value="1"/>
</dbReference>
<dbReference type="OMA" id="TFCGYFA"/>
<keyword evidence="12" id="KW-0963">Cytoplasm</keyword>
<dbReference type="EC" id="2.7.1.15" evidence="2 12"/>
<keyword evidence="7 12" id="KW-0418">Kinase</keyword>
<evidence type="ECO:0000256" key="4">
    <source>
        <dbReference type="ARBA" id="ARBA00022679"/>
    </source>
</evidence>
<dbReference type="Pfam" id="PF00294">
    <property type="entry name" value="PfkB"/>
    <property type="match status" value="1"/>
</dbReference>
<feature type="binding site" evidence="12">
    <location>
        <position position="301"/>
    </location>
    <ligand>
        <name>K(+)</name>
        <dbReference type="ChEBI" id="CHEBI:29103"/>
    </ligand>
</feature>
<dbReference type="RefSeq" id="XP_002174339.1">
    <property type="nucleotide sequence ID" value="XM_002174303.2"/>
</dbReference>
<keyword evidence="11 12" id="KW-0119">Carbohydrate metabolism</keyword>
<keyword evidence="4 12" id="KW-0808">Transferase</keyword>
<keyword evidence="6 12" id="KW-0547">Nucleotide-binding</keyword>
<comment type="similarity">
    <text evidence="1">Belongs to the carbohydrate kinase pfkB family.</text>
</comment>
<dbReference type="PANTHER" id="PTHR10584:SF166">
    <property type="entry name" value="RIBOKINASE"/>
    <property type="match status" value="1"/>
</dbReference>
<feature type="binding site" evidence="12">
    <location>
        <position position="256"/>
    </location>
    <ligand>
        <name>K(+)</name>
        <dbReference type="ChEBI" id="CHEBI:29103"/>
    </ligand>
</feature>
<proteinExistence type="inferred from homology"/>
<dbReference type="InterPro" id="IPR011877">
    <property type="entry name" value="Ribokinase"/>
</dbReference>
<evidence type="ECO:0000256" key="9">
    <source>
        <dbReference type="ARBA" id="ARBA00022842"/>
    </source>
</evidence>
<reference evidence="14 16" key="1">
    <citation type="journal article" date="2011" name="Science">
        <title>Comparative functional genomics of the fission yeasts.</title>
        <authorList>
            <person name="Rhind N."/>
            <person name="Chen Z."/>
            <person name="Yassour M."/>
            <person name="Thompson D.A."/>
            <person name="Haas B.J."/>
            <person name="Habib N."/>
            <person name="Wapinski I."/>
            <person name="Roy S."/>
            <person name="Lin M.F."/>
            <person name="Heiman D.I."/>
            <person name="Young S.K."/>
            <person name="Furuya K."/>
            <person name="Guo Y."/>
            <person name="Pidoux A."/>
            <person name="Chen H.M."/>
            <person name="Robbertse B."/>
            <person name="Goldberg J.M."/>
            <person name="Aoki K."/>
            <person name="Bayne E.H."/>
            <person name="Berlin A.M."/>
            <person name="Desjardins C.A."/>
            <person name="Dobbs E."/>
            <person name="Dukaj L."/>
            <person name="Fan L."/>
            <person name="FitzGerald M.G."/>
            <person name="French C."/>
            <person name="Gujja S."/>
            <person name="Hansen K."/>
            <person name="Keifenheim D."/>
            <person name="Levin J.Z."/>
            <person name="Mosher R.A."/>
            <person name="Mueller C.A."/>
            <person name="Pfiffner J."/>
            <person name="Priest M."/>
            <person name="Russ C."/>
            <person name="Smialowska A."/>
            <person name="Swoboda P."/>
            <person name="Sykes S.M."/>
            <person name="Vaughn M."/>
            <person name="Vengrova S."/>
            <person name="Yoder R."/>
            <person name="Zeng Q."/>
            <person name="Allshire R."/>
            <person name="Baulcombe D."/>
            <person name="Birren B.W."/>
            <person name="Brown W."/>
            <person name="Ekwall K."/>
            <person name="Kellis M."/>
            <person name="Leatherwood J."/>
            <person name="Levin H."/>
            <person name="Margalit H."/>
            <person name="Martienssen R."/>
            <person name="Nieduszynski C.A."/>
            <person name="Spatafora J.W."/>
            <person name="Friedman N."/>
            <person name="Dalgaard J.Z."/>
            <person name="Baumann P."/>
            <person name="Niki H."/>
            <person name="Regev A."/>
            <person name="Nusbaum C."/>
        </authorList>
    </citation>
    <scope>NUCLEOTIDE SEQUENCE [LARGE SCALE GENOMIC DNA]</scope>
    <source>
        <strain evidence="16">yFS275 / FY16936</strain>
    </source>
</reference>
<comment type="similarity">
    <text evidence="12">Belongs to the carbohydrate kinase PfkB family. Ribokinase subfamily.</text>
</comment>
<accession>B6K3I9</accession>
<dbReference type="GO" id="GO:0046872">
    <property type="term" value="F:metal ion binding"/>
    <property type="evidence" value="ECO:0007669"/>
    <property type="project" value="UniProtKB-KW"/>
</dbReference>
<feature type="domain" description="Carbohydrate kinase PfkB" evidence="13">
    <location>
        <begin position="1"/>
        <end position="304"/>
    </location>
</feature>